<evidence type="ECO:0000313" key="4">
    <source>
        <dbReference type="Proteomes" id="UP000027142"/>
    </source>
</evidence>
<dbReference type="Pfam" id="PF19754">
    <property type="entry name" value="DUF6241"/>
    <property type="match status" value="1"/>
</dbReference>
<evidence type="ECO:0000256" key="1">
    <source>
        <dbReference type="SAM" id="MobiDB-lite"/>
    </source>
</evidence>
<accession>A0A060M168</accession>
<keyword evidence="2" id="KW-0472">Membrane</keyword>
<dbReference type="EMBL" id="CP003923">
    <property type="protein sequence ID" value="AIC93824.1"/>
    <property type="molecule type" value="Genomic_DNA"/>
</dbReference>
<organism evidence="3 4">
    <name type="scientific">Shouchella lehensis G1</name>
    <dbReference type="NCBI Taxonomy" id="1246626"/>
    <lineage>
        <taxon>Bacteria</taxon>
        <taxon>Bacillati</taxon>
        <taxon>Bacillota</taxon>
        <taxon>Bacilli</taxon>
        <taxon>Bacillales</taxon>
        <taxon>Bacillaceae</taxon>
        <taxon>Shouchella</taxon>
    </lineage>
</organism>
<dbReference type="KEGG" id="ble:BleG1_1241"/>
<protein>
    <submittedName>
        <fullName evidence="3">Uncharacterized protein</fullName>
    </submittedName>
</protein>
<name>A0A060M168_9BACI</name>
<dbReference type="PATRIC" id="fig|1246626.3.peg.1225"/>
<keyword evidence="4" id="KW-1185">Reference proteome</keyword>
<gene>
    <name evidence="3" type="ORF">BleG1_1241</name>
</gene>
<reference evidence="3 4" key="1">
    <citation type="journal article" date="2014" name="Gene">
        <title>A comparative genomic analysis of the alkalitolerant soil bacterium Bacillus lehensis G1.</title>
        <authorList>
            <person name="Noor Y.M."/>
            <person name="Samsulrizal N.H."/>
            <person name="Jema'on N.A."/>
            <person name="Low K.O."/>
            <person name="Ramli A.N."/>
            <person name="Alias N.I."/>
            <person name="Damis S.I."/>
            <person name="Fuzi S.F."/>
            <person name="Isa M.N."/>
            <person name="Murad A.M."/>
            <person name="Raih M.F."/>
            <person name="Bakar F.D."/>
            <person name="Najimudin N."/>
            <person name="Mahadi N.M."/>
            <person name="Illias R.M."/>
        </authorList>
    </citation>
    <scope>NUCLEOTIDE SEQUENCE [LARGE SCALE GENOMIC DNA]</scope>
    <source>
        <strain evidence="3 4">G1</strain>
    </source>
</reference>
<dbReference type="InterPro" id="IPR046208">
    <property type="entry name" value="DUF6241"/>
</dbReference>
<keyword evidence="2" id="KW-1133">Transmembrane helix</keyword>
<keyword evidence="2" id="KW-0812">Transmembrane</keyword>
<dbReference type="STRING" id="1246626.BleG1_1241"/>
<dbReference type="HOGENOM" id="CLU_113610_0_0_9"/>
<evidence type="ECO:0000313" key="3">
    <source>
        <dbReference type="EMBL" id="AIC93824.1"/>
    </source>
</evidence>
<sequence length="182" mass="20634">MKKFIIFLSIVGVIGLIGFGGFYFGQNALERMASSEEQQGSDTGDDLNNHSGESGVQTEELVLTASIDEDLHDLFPKDLSERAMQEAIHYMSHGLVEAEQKWGKIQLTEERIEWLLDIATVRADEFTHGNSYEQILLRWHEGDFSQAVDDHNFVWELWGGTIGKATRLLTPAEVDTYNDKHF</sequence>
<dbReference type="AlphaFoldDB" id="A0A060M168"/>
<dbReference type="eggNOG" id="ENOG5032VH8">
    <property type="taxonomic scope" value="Bacteria"/>
</dbReference>
<proteinExistence type="predicted"/>
<evidence type="ECO:0000256" key="2">
    <source>
        <dbReference type="SAM" id="Phobius"/>
    </source>
</evidence>
<feature type="region of interest" description="Disordered" evidence="1">
    <location>
        <begin position="34"/>
        <end position="53"/>
    </location>
</feature>
<dbReference type="Proteomes" id="UP000027142">
    <property type="component" value="Chromosome"/>
</dbReference>
<dbReference type="OrthoDB" id="1932566at2"/>
<feature type="transmembrane region" description="Helical" evidence="2">
    <location>
        <begin position="6"/>
        <end position="25"/>
    </location>
</feature>
<dbReference type="RefSeq" id="WP_051667418.1">
    <property type="nucleotide sequence ID" value="NZ_CP003923.1"/>
</dbReference>